<evidence type="ECO:0000256" key="5">
    <source>
        <dbReference type="SAM" id="Phobius"/>
    </source>
</evidence>
<feature type="transmembrane region" description="Helical" evidence="5">
    <location>
        <begin position="130"/>
        <end position="151"/>
    </location>
</feature>
<evidence type="ECO:0000313" key="7">
    <source>
        <dbReference type="EMBL" id="GKT06457.1"/>
    </source>
</evidence>
<keyword evidence="3 5" id="KW-1133">Transmembrane helix</keyword>
<evidence type="ECO:0000256" key="3">
    <source>
        <dbReference type="ARBA" id="ARBA00022989"/>
    </source>
</evidence>
<evidence type="ECO:0000256" key="1">
    <source>
        <dbReference type="ARBA" id="ARBA00004141"/>
    </source>
</evidence>
<organism evidence="7 8">
    <name type="scientific">Furfurilactobacillus curtus</name>
    <dbReference type="NCBI Taxonomy" id="1746200"/>
    <lineage>
        <taxon>Bacteria</taxon>
        <taxon>Bacillati</taxon>
        <taxon>Bacillota</taxon>
        <taxon>Bacilli</taxon>
        <taxon>Lactobacillales</taxon>
        <taxon>Lactobacillaceae</taxon>
        <taxon>Furfurilactobacillus</taxon>
    </lineage>
</organism>
<dbReference type="Pfam" id="PF01061">
    <property type="entry name" value="ABC2_membrane"/>
    <property type="match status" value="1"/>
</dbReference>
<feature type="transmembrane region" description="Helical" evidence="5">
    <location>
        <begin position="220"/>
        <end position="241"/>
    </location>
</feature>
<dbReference type="EMBL" id="BQXO01000006">
    <property type="protein sequence ID" value="GKT06457.1"/>
    <property type="molecule type" value="Genomic_DNA"/>
</dbReference>
<dbReference type="Proteomes" id="UP001628078">
    <property type="component" value="Unassembled WGS sequence"/>
</dbReference>
<feature type="transmembrane region" description="Helical" evidence="5">
    <location>
        <begin position="21"/>
        <end position="41"/>
    </location>
</feature>
<keyword evidence="2 5" id="KW-0812">Transmembrane</keyword>
<dbReference type="PANTHER" id="PTHR43027:SF1">
    <property type="entry name" value="DOXORUBICIN RESISTANCE ABC TRANSPORTER PERMEASE PROTEIN DRRC-RELATED"/>
    <property type="match status" value="1"/>
</dbReference>
<dbReference type="PANTHER" id="PTHR43027">
    <property type="entry name" value="DOXORUBICIN RESISTANCE ABC TRANSPORTER PERMEASE PROTEIN DRRC-RELATED"/>
    <property type="match status" value="1"/>
</dbReference>
<comment type="subcellular location">
    <subcellularLocation>
        <location evidence="1">Membrane</location>
        <topology evidence="1">Multi-pass membrane protein</topology>
    </subcellularLocation>
</comment>
<evidence type="ECO:0000256" key="2">
    <source>
        <dbReference type="ARBA" id="ARBA00022692"/>
    </source>
</evidence>
<accession>A0ABQ5JTQ9</accession>
<feature type="transmembrane region" description="Helical" evidence="5">
    <location>
        <begin position="163"/>
        <end position="184"/>
    </location>
</feature>
<dbReference type="InterPro" id="IPR052902">
    <property type="entry name" value="ABC-2_transporter"/>
</dbReference>
<dbReference type="PIRSF" id="PIRSF006648">
    <property type="entry name" value="DrrB"/>
    <property type="match status" value="1"/>
</dbReference>
<keyword evidence="4 5" id="KW-0472">Membrane</keyword>
<keyword evidence="8" id="KW-1185">Reference proteome</keyword>
<dbReference type="InterPro" id="IPR013525">
    <property type="entry name" value="ABC2_TM"/>
</dbReference>
<feature type="domain" description="ABC-2 type transporter transmembrane" evidence="6">
    <location>
        <begin position="15"/>
        <end position="205"/>
    </location>
</feature>
<evidence type="ECO:0000256" key="4">
    <source>
        <dbReference type="ARBA" id="ARBA00023136"/>
    </source>
</evidence>
<dbReference type="RefSeq" id="WP_407884618.1">
    <property type="nucleotide sequence ID" value="NZ_BQXO01000006.1"/>
</dbReference>
<name>A0ABQ5JTQ9_9LACO</name>
<dbReference type="InterPro" id="IPR000412">
    <property type="entry name" value="ABC_2_transport"/>
</dbReference>
<feature type="transmembrane region" description="Helical" evidence="5">
    <location>
        <begin position="97"/>
        <end position="124"/>
    </location>
</feature>
<feature type="transmembrane region" description="Helical" evidence="5">
    <location>
        <begin position="53"/>
        <end position="77"/>
    </location>
</feature>
<evidence type="ECO:0000259" key="6">
    <source>
        <dbReference type="Pfam" id="PF01061"/>
    </source>
</evidence>
<evidence type="ECO:0000313" key="8">
    <source>
        <dbReference type="Proteomes" id="UP001628078"/>
    </source>
</evidence>
<protein>
    <submittedName>
        <fullName evidence="7">Multidrug ABC transporter permease</fullName>
    </submittedName>
</protein>
<gene>
    <name evidence="7" type="ORF">JCM31185_17440</name>
</gene>
<comment type="caution">
    <text evidence="7">The sequence shown here is derived from an EMBL/GenBank/DDBJ whole genome shotgun (WGS) entry which is preliminary data.</text>
</comment>
<proteinExistence type="predicted"/>
<reference evidence="7 8" key="1">
    <citation type="submission" date="2022-03" db="EMBL/GenBank/DDBJ databases">
        <title>Draft genome sequence of Furfurilactobacillus curtus JCM 31185.</title>
        <authorList>
            <person name="Suzuki S."/>
            <person name="Endo A."/>
            <person name="Kajikawa A."/>
        </authorList>
    </citation>
    <scope>NUCLEOTIDE SEQUENCE [LARGE SCALE GENOMIC DNA]</scope>
    <source>
        <strain evidence="7 8">JCM 31185</strain>
    </source>
</reference>
<sequence>MQTLIKQTTLGFKRELIRNPSFLFFSLVMPAGFYLLFTKIMTNESATEQSHFAVAYMNSMIVFSLLLGMIFSFASLLGEDHRQNLLTLMAITPVNPLTYYAALVIVMSSLNVLVVLVIEVLAVVMNHVDLTYSSLLVTAGWAVVGGIPLMLIGATIAQSTRPATISALCNLVVFPMAIVSGLWWPLSLLPDWMQQFGKLMPTYAVSQLLNSATGQATFSWRWVMMLASWVVVISITLGLILKWHQKRS</sequence>